<sequence length="53" mass="6354">VDLLNRRILWYTPTNFDWAHIYTLDDFNELIPTRLRRSTKSSLNNSPKNSFNV</sequence>
<reference evidence="1" key="1">
    <citation type="submission" date="2021-02" db="EMBL/GenBank/DDBJ databases">
        <authorList>
            <person name="Nowell W R."/>
        </authorList>
    </citation>
    <scope>NUCLEOTIDE SEQUENCE</scope>
</reference>
<dbReference type="Proteomes" id="UP000663862">
    <property type="component" value="Unassembled WGS sequence"/>
</dbReference>
<dbReference type="AlphaFoldDB" id="A0A821JW81"/>
<gene>
    <name evidence="1" type="ORF">TSG867_LOCUS34202</name>
</gene>
<organism evidence="1 2">
    <name type="scientific">Rotaria socialis</name>
    <dbReference type="NCBI Taxonomy" id="392032"/>
    <lineage>
        <taxon>Eukaryota</taxon>
        <taxon>Metazoa</taxon>
        <taxon>Spiralia</taxon>
        <taxon>Gnathifera</taxon>
        <taxon>Rotifera</taxon>
        <taxon>Eurotatoria</taxon>
        <taxon>Bdelloidea</taxon>
        <taxon>Philodinida</taxon>
        <taxon>Philodinidae</taxon>
        <taxon>Rotaria</taxon>
    </lineage>
</organism>
<accession>A0A821JW81</accession>
<evidence type="ECO:0000313" key="1">
    <source>
        <dbReference type="EMBL" id="CAF4725706.1"/>
    </source>
</evidence>
<name>A0A821JW81_9BILA</name>
<comment type="caution">
    <text evidence="1">The sequence shown here is derived from an EMBL/GenBank/DDBJ whole genome shotgun (WGS) entry which is preliminary data.</text>
</comment>
<dbReference type="EMBL" id="CAJOBQ010016057">
    <property type="protein sequence ID" value="CAF4725706.1"/>
    <property type="molecule type" value="Genomic_DNA"/>
</dbReference>
<evidence type="ECO:0000313" key="2">
    <source>
        <dbReference type="Proteomes" id="UP000663862"/>
    </source>
</evidence>
<protein>
    <submittedName>
        <fullName evidence="1">Uncharacterized protein</fullName>
    </submittedName>
</protein>
<proteinExistence type="predicted"/>
<feature type="non-terminal residue" evidence="1">
    <location>
        <position position="1"/>
    </location>
</feature>